<keyword evidence="1" id="KW-0732">Signal</keyword>
<accession>A0A1B9XZC5</accession>
<feature type="signal peptide" evidence="1">
    <location>
        <begin position="1"/>
        <end position="18"/>
    </location>
</feature>
<gene>
    <name evidence="2" type="ORF">BA195_08370</name>
</gene>
<dbReference type="AlphaFoldDB" id="A0A1B9XZC5"/>
<evidence type="ECO:0000313" key="3">
    <source>
        <dbReference type="Proteomes" id="UP000093186"/>
    </source>
</evidence>
<reference evidence="2 3" key="1">
    <citation type="submission" date="2016-06" db="EMBL/GenBank/DDBJ databases">
        <title>Draft Genome Sequence of Tenacibaculum soleae UCD-KL19.</title>
        <authorList>
            <person name="Eisen J.A."/>
            <person name="Coil D.A."/>
            <person name="Lujan K.M."/>
        </authorList>
    </citation>
    <scope>NUCLEOTIDE SEQUENCE [LARGE SCALE GENOMIC DNA]</scope>
    <source>
        <strain evidence="2 3">UCD-KL19</strain>
    </source>
</reference>
<keyword evidence="3" id="KW-1185">Reference proteome</keyword>
<dbReference type="RefSeq" id="WP_068704404.1">
    <property type="nucleotide sequence ID" value="NZ_MAKX01000002.1"/>
</dbReference>
<sequence length="208" mass="23346">MKKVITLIVLAFAINLSAQSEYEKGMTKAFSLWSTNNSTEAGQLFERISNAEKDKWLPPFYAATVQILECFQIKDENTLKSKLTKAQTFIDLATKNSPNNPEILITQALLNTAYIVFDGQKYGMSMSMKNTALYAKALKIAPNNPRVIFSKAESDIGTARFFGQSTAPFCKDVKRAISLSKEEKITIKFYPTFLLKRAEEVLSKCEAK</sequence>
<protein>
    <submittedName>
        <fullName evidence="2">Uncharacterized protein</fullName>
    </submittedName>
</protein>
<dbReference type="OrthoDB" id="1150971at2"/>
<feature type="chain" id="PRO_5008639933" evidence="1">
    <location>
        <begin position="19"/>
        <end position="208"/>
    </location>
</feature>
<organism evidence="2 3">
    <name type="scientific">Tenacibaculum soleae</name>
    <dbReference type="NCBI Taxonomy" id="447689"/>
    <lineage>
        <taxon>Bacteria</taxon>
        <taxon>Pseudomonadati</taxon>
        <taxon>Bacteroidota</taxon>
        <taxon>Flavobacteriia</taxon>
        <taxon>Flavobacteriales</taxon>
        <taxon>Flavobacteriaceae</taxon>
        <taxon>Tenacibaculum</taxon>
    </lineage>
</organism>
<dbReference type="STRING" id="447689.BA195_08370"/>
<dbReference type="Proteomes" id="UP000093186">
    <property type="component" value="Unassembled WGS sequence"/>
</dbReference>
<name>A0A1B9XZC5_9FLAO</name>
<proteinExistence type="predicted"/>
<comment type="caution">
    <text evidence="2">The sequence shown here is derived from an EMBL/GenBank/DDBJ whole genome shotgun (WGS) entry which is preliminary data.</text>
</comment>
<evidence type="ECO:0000313" key="2">
    <source>
        <dbReference type="EMBL" id="OCK42910.1"/>
    </source>
</evidence>
<dbReference type="EMBL" id="MAKX01000002">
    <property type="protein sequence ID" value="OCK42910.1"/>
    <property type="molecule type" value="Genomic_DNA"/>
</dbReference>
<evidence type="ECO:0000256" key="1">
    <source>
        <dbReference type="SAM" id="SignalP"/>
    </source>
</evidence>